<reference evidence="3" key="1">
    <citation type="journal article" date="2015" name="Proc. Natl. Acad. Sci. U.S.A.">
        <title>Networks of energetic and metabolic interactions define dynamics in microbial communities.</title>
        <authorList>
            <person name="Embree M."/>
            <person name="Liu J.K."/>
            <person name="Al-Bassam M.M."/>
            <person name="Zengler K."/>
        </authorList>
    </citation>
    <scope>NUCLEOTIDE SEQUENCE</scope>
</reference>
<proteinExistence type="predicted"/>
<sequence length="726" mass="82491">MGNRNSLTNALGNTWTYEYDDASRLTSITTPLGYSSTNTYDADGNVISATDANSNTTYYEYNAINKLISVTNALDNETSYTYDANGNLTEVEDTLGHSTTYEYDELNRLVNKTNPLNKSVEYSYDDEGNLTQLEKADGSIIEYNYDSNNRLSQIEYPDQTDVHLSYDDNGNRTSMSDEEGTTHYSYDDLNRLTQVNRDGNTISYEYDDNSNITEIECPDGTEIFYCYTDLNQIESVSDAVYSSYFMYNDIGFISQEILSNGLEVHYGYDQNNRLTVLDHVYGENSFVSFSYFLDNMGNPLSITDQDGGTTEYSYDDVYQLIEADYPDHDTVSYTYDAVGNRTSANNIDYTYNDANQLIDVDGTLYSYDDNGCLTSAGNKDYSYDCQNRLAEIDDGTNLINFFYDGDGNRIRETVAGAVYKTTEFVYDINFDISRLIAEADDQGKEYNYIYGNRLLERSGTDGLIFYHQDGLGSTSVVSSVYGEIVLEYDYDAFGNLWDTSGSEYNPMQFTGEYFDETGGLLYLRARYYDPNIGRFISPDSYTGELTDPLSQNLYVYCGNNPVANTDPNGHITVCEFKEMVQNKAGEIWYSIEEYNKQCEMDEFEYCMNIAKMMLKVQGISETDPEYYGLLYDEILRQQDSLDITMGLVGGGGTKMGSTIFDLQLFAKKADIRQIEAVAKKFDMKPEVRREFGDYIEAIKNEEGRQGNVNYTFQELIEKAKEFLGVD</sequence>
<dbReference type="InterPro" id="IPR056823">
    <property type="entry name" value="TEN-like_YD-shell"/>
</dbReference>
<dbReference type="NCBIfam" id="TIGR03696">
    <property type="entry name" value="Rhs_assc_core"/>
    <property type="match status" value="1"/>
</dbReference>
<organism evidence="3">
    <name type="scientific">hydrocarbon metagenome</name>
    <dbReference type="NCBI Taxonomy" id="938273"/>
    <lineage>
        <taxon>unclassified sequences</taxon>
        <taxon>metagenomes</taxon>
        <taxon>ecological metagenomes</taxon>
    </lineage>
</organism>
<dbReference type="PANTHER" id="PTHR32305:SF15">
    <property type="entry name" value="PROTEIN RHSA-RELATED"/>
    <property type="match status" value="1"/>
</dbReference>
<dbReference type="InterPro" id="IPR031325">
    <property type="entry name" value="RHS_repeat"/>
</dbReference>
<name>A0A0W8E3G4_9ZZZZ</name>
<keyword evidence="1" id="KW-0677">Repeat</keyword>
<dbReference type="Pfam" id="PF05593">
    <property type="entry name" value="RHS_repeat"/>
    <property type="match status" value="4"/>
</dbReference>
<dbReference type="InterPro" id="IPR050708">
    <property type="entry name" value="T6SS_VgrG/RHS"/>
</dbReference>
<protein>
    <recommendedName>
        <fullName evidence="2">Teneurin-like YD-shell domain-containing protein</fullName>
    </recommendedName>
</protein>
<accession>A0A0W8E3G4</accession>
<dbReference type="InterPro" id="IPR022385">
    <property type="entry name" value="Rhs_assc_core"/>
</dbReference>
<evidence type="ECO:0000259" key="2">
    <source>
        <dbReference type="Pfam" id="PF25023"/>
    </source>
</evidence>
<dbReference type="InterPro" id="IPR006530">
    <property type="entry name" value="YD"/>
</dbReference>
<dbReference type="Gene3D" id="2.180.10.10">
    <property type="entry name" value="RHS repeat-associated core"/>
    <property type="match status" value="3"/>
</dbReference>
<feature type="domain" description="Teneurin-like YD-shell" evidence="2">
    <location>
        <begin position="174"/>
        <end position="298"/>
    </location>
</feature>
<feature type="domain" description="Teneurin-like YD-shell" evidence="2">
    <location>
        <begin position="307"/>
        <end position="562"/>
    </location>
</feature>
<comment type="caution">
    <text evidence="3">The sequence shown here is derived from an EMBL/GenBank/DDBJ whole genome shotgun (WGS) entry which is preliminary data.</text>
</comment>
<dbReference type="PANTHER" id="PTHR32305">
    <property type="match status" value="1"/>
</dbReference>
<dbReference type="Pfam" id="PF25023">
    <property type="entry name" value="TEN_YD-shell"/>
    <property type="match status" value="2"/>
</dbReference>
<evidence type="ECO:0000313" key="3">
    <source>
        <dbReference type="EMBL" id="KUG03154.1"/>
    </source>
</evidence>
<gene>
    <name evidence="3" type="ORF">ASZ90_019494</name>
</gene>
<dbReference type="NCBIfam" id="TIGR01643">
    <property type="entry name" value="YD_repeat_2x"/>
    <property type="match status" value="8"/>
</dbReference>
<dbReference type="EMBL" id="LNQE01001892">
    <property type="protein sequence ID" value="KUG03154.1"/>
    <property type="molecule type" value="Genomic_DNA"/>
</dbReference>
<dbReference type="AlphaFoldDB" id="A0A0W8E3G4"/>
<evidence type="ECO:0000256" key="1">
    <source>
        <dbReference type="ARBA" id="ARBA00022737"/>
    </source>
</evidence>